<evidence type="ECO:0000256" key="1">
    <source>
        <dbReference type="SAM" id="Phobius"/>
    </source>
</evidence>
<dbReference type="EMBL" id="CP070617">
    <property type="protein sequence ID" value="QSE87947.1"/>
    <property type="molecule type" value="Genomic_DNA"/>
</dbReference>
<keyword evidence="2" id="KW-0614">Plasmid</keyword>
<geneLocation type="plasmid" evidence="2 3">
    <name>unnamed2</name>
</geneLocation>
<organism evidence="2 3">
    <name type="scientific">Rhodococcus pseudokoreensis</name>
    <dbReference type="NCBI Taxonomy" id="2811421"/>
    <lineage>
        <taxon>Bacteria</taxon>
        <taxon>Bacillati</taxon>
        <taxon>Actinomycetota</taxon>
        <taxon>Actinomycetes</taxon>
        <taxon>Mycobacteriales</taxon>
        <taxon>Nocardiaceae</taxon>
        <taxon>Rhodococcus</taxon>
    </lineage>
</organism>
<protein>
    <recommendedName>
        <fullName evidence="4">PrgI family protein</fullName>
    </recommendedName>
</protein>
<keyword evidence="1" id="KW-0472">Membrane</keyword>
<reference evidence="2 3" key="2">
    <citation type="journal article" date="2022" name="Arch. Microbiol.">
        <title>Rhodococcus pseudokoreensis sp. nov. isolated from the rhizosphere of young M26 apple rootstocks.</title>
        <authorList>
            <person name="Kampfer P."/>
            <person name="Glaeser S.P."/>
            <person name="Blom J."/>
            <person name="Wolf J."/>
            <person name="Benning S."/>
            <person name="Schloter M."/>
            <person name="Neumann-Schaal M."/>
        </authorList>
    </citation>
    <scope>NUCLEOTIDE SEQUENCE [LARGE SCALE GENOMIC DNA]</scope>
    <source>
        <strain evidence="2 3">R79</strain>
    </source>
</reference>
<evidence type="ECO:0000313" key="2">
    <source>
        <dbReference type="EMBL" id="QSE87947.1"/>
    </source>
</evidence>
<sequence length="536" mass="58346">MSADVGGIRTANLGGEVGRRGLLGMNPVLAAVWGVAVACAVASFLFIGGMTGGAVGIAIGAVVGSTTWSSDDQPSRAERGLLGWRDRRRRKHGEHIFWSAADRGEVTGVPAPAYDPAADPAWELPFFCGRVEPLPLAETGFDALFILRHSNPGEKNNYLSVTLAVEGVKGGLQSNSSYAAVWRSFGYVQAELAKAGSFIRGVHMLHRSVPADITPHIKWYQDRIVVDPHLNLEMLAANYDQVIEQVQPLAEEHRVYVVVKIPVSNEFITEARTRDEFGGVRRAEVGWASVVKDELERLERLLSGAGWGRIEVLGERRTAALIRALQNPDYALDDDRDVDWETCWQSYIGGTDSVVVAGKWHTRCAQVPPGAIAPAELGPLWLQPLLVGVEADEGREDLPRASTIRTVSVRIDFIPDVMARAEAIKDVTQDVSTRIRNRKKGKISDGTAEVMLSASERRNTDLRPGSGVHGSAYSMAISVTGRDEEDLRRACLRVEHAAGSSVINRLAWQDNWHDIAQVSTLPLCRGMAGVKAARTA</sequence>
<gene>
    <name evidence="2" type="ORF">JWS13_04355</name>
</gene>
<proteinExistence type="predicted"/>
<keyword evidence="1" id="KW-1133">Transmembrane helix</keyword>
<reference evidence="2 3" key="1">
    <citation type="journal article" date="2021" name="Microbiol. Resour. Announc.">
        <title>Complete Genome Sequences of Two Rhodococcus sp. Strains with Large and Linear Chromosomes, Isolated from Apple Rhizosphere.</title>
        <authorList>
            <person name="Benning S."/>
            <person name="Brugnone N."/>
            <person name="Siani R."/>
            <person name="Kublik S."/>
            <person name="Schloter M."/>
            <person name="Rad V."/>
        </authorList>
    </citation>
    <scope>NUCLEOTIDE SEQUENCE [LARGE SCALE GENOMIC DNA]</scope>
    <source>
        <strain evidence="2 3">R79</strain>
    </source>
</reference>
<keyword evidence="1" id="KW-0812">Transmembrane</keyword>
<dbReference type="Proteomes" id="UP000662986">
    <property type="component" value="Plasmid unnamed2"/>
</dbReference>
<evidence type="ECO:0000313" key="3">
    <source>
        <dbReference type="Proteomes" id="UP000662986"/>
    </source>
</evidence>
<dbReference type="RefSeq" id="WP_206004707.1">
    <property type="nucleotide sequence ID" value="NZ_CP070617.1"/>
</dbReference>
<name>A0A974VZG8_9NOCA</name>
<evidence type="ECO:0008006" key="4">
    <source>
        <dbReference type="Google" id="ProtNLM"/>
    </source>
</evidence>
<feature type="transmembrane region" description="Helical" evidence="1">
    <location>
        <begin position="28"/>
        <end position="47"/>
    </location>
</feature>
<keyword evidence="3" id="KW-1185">Reference proteome</keyword>
<accession>A0A974VZG8</accession>